<feature type="signal peptide" evidence="1">
    <location>
        <begin position="1"/>
        <end position="23"/>
    </location>
</feature>
<gene>
    <name evidence="2" type="ORF">BIP78_1494</name>
</gene>
<organism evidence="2 3">
    <name type="scientific">Bipolaricaulis sibiricus</name>
    <dbReference type="NCBI Taxonomy" id="2501609"/>
    <lineage>
        <taxon>Bacteria</taxon>
        <taxon>Candidatus Bipolaricaulota</taxon>
        <taxon>Candidatus Bipolaricaulia</taxon>
        <taxon>Candidatus Bipolaricaulales</taxon>
        <taxon>Candidatus Bipolaricaulaceae</taxon>
        <taxon>Candidatus Bipolaricaulis</taxon>
    </lineage>
</organism>
<name>A0A410FWH1_BIPS1</name>
<dbReference type="AlphaFoldDB" id="A0A410FWH1"/>
<evidence type="ECO:0000256" key="1">
    <source>
        <dbReference type="SAM" id="SignalP"/>
    </source>
</evidence>
<dbReference type="Pfam" id="PF12974">
    <property type="entry name" value="Phosphonate-bd"/>
    <property type="match status" value="1"/>
</dbReference>
<feature type="chain" id="PRO_5019556014" description="Phosphonate ABC transporter phosphate-binding periplasmic component" evidence="1">
    <location>
        <begin position="24"/>
        <end position="337"/>
    </location>
</feature>
<dbReference type="SUPFAM" id="SSF53850">
    <property type="entry name" value="Periplasmic binding protein-like II"/>
    <property type="match status" value="1"/>
</dbReference>
<accession>A0A410FWH1</accession>
<protein>
    <recommendedName>
        <fullName evidence="4">Phosphonate ABC transporter phosphate-binding periplasmic component</fullName>
    </recommendedName>
</protein>
<reference evidence="3" key="1">
    <citation type="submission" date="2018-12" db="EMBL/GenBank/DDBJ databases">
        <title>Complete genome sequence of an uncultured bacterium of the candidate phylum Bipolaricaulota.</title>
        <authorList>
            <person name="Kadnikov V.V."/>
            <person name="Mardanov A.V."/>
            <person name="Beletsky A.V."/>
            <person name="Frank Y.A."/>
            <person name="Karnachuk O.V."/>
            <person name="Ravin N.V."/>
        </authorList>
    </citation>
    <scope>NUCLEOTIDE SEQUENCE [LARGE SCALE GENOMIC DNA]</scope>
</reference>
<evidence type="ECO:0000313" key="2">
    <source>
        <dbReference type="EMBL" id="QAA77260.1"/>
    </source>
</evidence>
<dbReference type="EMBL" id="CP034928">
    <property type="protein sequence ID" value="QAA77260.1"/>
    <property type="molecule type" value="Genomic_DNA"/>
</dbReference>
<dbReference type="Proteomes" id="UP000287233">
    <property type="component" value="Chromosome"/>
</dbReference>
<dbReference type="Gene3D" id="3.40.190.10">
    <property type="entry name" value="Periplasmic binding protein-like II"/>
    <property type="match status" value="1"/>
</dbReference>
<evidence type="ECO:0008006" key="4">
    <source>
        <dbReference type="Google" id="ProtNLM"/>
    </source>
</evidence>
<dbReference type="PANTHER" id="PTHR35841:SF1">
    <property type="entry name" value="PHOSPHONATES-BINDING PERIPLASMIC PROTEIN"/>
    <property type="match status" value="1"/>
</dbReference>
<evidence type="ECO:0000313" key="3">
    <source>
        <dbReference type="Proteomes" id="UP000287233"/>
    </source>
</evidence>
<dbReference type="KEGG" id="bih:BIP78_1494"/>
<dbReference type="PANTHER" id="PTHR35841">
    <property type="entry name" value="PHOSPHONATES-BINDING PERIPLASMIC PROTEIN"/>
    <property type="match status" value="1"/>
</dbReference>
<proteinExistence type="predicted"/>
<sequence>MKRTLLAVLVATLALGATGLAQALGTRDNPIIWVFPPSTRAEVIESTAKQIAEAIGKATGLFIIPRVMPDYAALVEAFKAAEGNVMGTPTTDQYARISVETNFGAHARLAAVRRGYSFYFSSIYVPRDKGYTSIKDLNGKIWIYNDEGSTSGYVFPKRVFDEAGLVFSGVVKSGGHTNSMIALLKGQGDFCTSYGSPPEPPAGYEGPKWDYGRDPEMWIWDRENNALYPPELRGTCVDLRLAASRVEGMGTLEEIIEKIAVLDTIGPLPNDCIAFSAGFPIRVENAIVAAIIAHIRSPEGNKLWSNPNFYEWTDVELIDDSYYDTYRTMIGLPNPQR</sequence>
<keyword evidence="1" id="KW-0732">Signal</keyword>